<dbReference type="CDD" id="cd00109">
    <property type="entry name" value="Kunitz-type"/>
    <property type="match status" value="1"/>
</dbReference>
<dbReference type="SUPFAM" id="SSF57362">
    <property type="entry name" value="BPTI-like"/>
    <property type="match status" value="1"/>
</dbReference>
<proteinExistence type="predicted"/>
<dbReference type="AlphaFoldDB" id="A0A6P4IPL4"/>
<feature type="domain" description="BPTI/Kunitz inhibitor" evidence="7">
    <location>
        <begin position="42"/>
        <end position="92"/>
    </location>
</feature>
<name>A0A6P4IPL4_DROKI</name>
<accession>A0A6P4IPL4</accession>
<evidence type="ECO:0000256" key="1">
    <source>
        <dbReference type="ARBA" id="ARBA00004613"/>
    </source>
</evidence>
<dbReference type="PRINTS" id="PR00759">
    <property type="entry name" value="BASICPTASE"/>
</dbReference>
<organism evidence="8 9">
    <name type="scientific">Drosophila kikkawai</name>
    <name type="common">Fruit fly</name>
    <dbReference type="NCBI Taxonomy" id="30033"/>
    <lineage>
        <taxon>Eukaryota</taxon>
        <taxon>Metazoa</taxon>
        <taxon>Ecdysozoa</taxon>
        <taxon>Arthropoda</taxon>
        <taxon>Hexapoda</taxon>
        <taxon>Insecta</taxon>
        <taxon>Pterygota</taxon>
        <taxon>Neoptera</taxon>
        <taxon>Endopterygota</taxon>
        <taxon>Diptera</taxon>
        <taxon>Brachycera</taxon>
        <taxon>Muscomorpha</taxon>
        <taxon>Ephydroidea</taxon>
        <taxon>Drosophilidae</taxon>
        <taxon>Drosophila</taxon>
        <taxon>Sophophora</taxon>
    </lineage>
</organism>
<dbReference type="InterPro" id="IPR050098">
    <property type="entry name" value="TFPI/VKTCI-like"/>
</dbReference>
<evidence type="ECO:0000256" key="2">
    <source>
        <dbReference type="ARBA" id="ARBA00022525"/>
    </source>
</evidence>
<dbReference type="Proteomes" id="UP001652661">
    <property type="component" value="Chromosome 3R"/>
</dbReference>
<dbReference type="GO" id="GO:0005615">
    <property type="term" value="C:extracellular space"/>
    <property type="evidence" value="ECO:0007669"/>
    <property type="project" value="TreeGrafter"/>
</dbReference>
<comment type="subcellular location">
    <subcellularLocation>
        <location evidence="1">Secreted</location>
    </subcellularLocation>
</comment>
<evidence type="ECO:0000313" key="9">
    <source>
        <dbReference type="RefSeq" id="XP_017030440.1"/>
    </source>
</evidence>
<sequence length="119" mass="14056">MICLRLAVLIVLFLAFVSSFDDMETLHEQYLNEQTKIRKEICVLKPEYGKCKGRRSLWYFNNQYGKCQTFTYSNCGGNRNRFYTKEACIDFCDRFDWKAENLKRFNIKAVLPNTANPAQ</sequence>
<evidence type="ECO:0000256" key="4">
    <source>
        <dbReference type="ARBA" id="ARBA00022900"/>
    </source>
</evidence>
<dbReference type="PROSITE" id="PS50279">
    <property type="entry name" value="BPTI_KUNITZ_2"/>
    <property type="match status" value="1"/>
</dbReference>
<dbReference type="SMART" id="SM00131">
    <property type="entry name" value="KU"/>
    <property type="match status" value="1"/>
</dbReference>
<keyword evidence="5" id="KW-1015">Disulfide bond</keyword>
<feature type="chain" id="PRO_5028324589" evidence="6">
    <location>
        <begin position="20"/>
        <end position="119"/>
    </location>
</feature>
<gene>
    <name evidence="9" type="primary">LOC108080283</name>
</gene>
<feature type="signal peptide" evidence="6">
    <location>
        <begin position="1"/>
        <end position="19"/>
    </location>
</feature>
<dbReference type="PANTHER" id="PTHR10083">
    <property type="entry name" value="KUNITZ-TYPE PROTEASE INHIBITOR-RELATED"/>
    <property type="match status" value="1"/>
</dbReference>
<keyword evidence="8" id="KW-1185">Reference proteome</keyword>
<protein>
    <submittedName>
        <fullName evidence="9">KappaPI-stichotoxin-Shd2a-like</fullName>
    </submittedName>
</protein>
<reference evidence="9" key="1">
    <citation type="submission" date="2025-08" db="UniProtKB">
        <authorList>
            <consortium name="RefSeq"/>
        </authorList>
    </citation>
    <scope>IDENTIFICATION</scope>
    <source>
        <strain evidence="9">14028-0561.14</strain>
        <tissue evidence="9">Whole fly</tissue>
    </source>
</reference>
<evidence type="ECO:0000256" key="3">
    <source>
        <dbReference type="ARBA" id="ARBA00022690"/>
    </source>
</evidence>
<dbReference type="InterPro" id="IPR036880">
    <property type="entry name" value="Kunitz_BPTI_sf"/>
</dbReference>
<evidence type="ECO:0000259" key="7">
    <source>
        <dbReference type="PROSITE" id="PS50279"/>
    </source>
</evidence>
<dbReference type="OrthoDB" id="4473401at2759"/>
<keyword evidence="4" id="KW-0722">Serine protease inhibitor</keyword>
<dbReference type="RefSeq" id="XP_017030440.1">
    <property type="nucleotide sequence ID" value="XM_017174951.3"/>
</dbReference>
<dbReference type="GO" id="GO:0004867">
    <property type="term" value="F:serine-type endopeptidase inhibitor activity"/>
    <property type="evidence" value="ECO:0007669"/>
    <property type="project" value="UniProtKB-KW"/>
</dbReference>
<dbReference type="InterPro" id="IPR002223">
    <property type="entry name" value="Kunitz_BPTI"/>
</dbReference>
<evidence type="ECO:0000256" key="6">
    <source>
        <dbReference type="SAM" id="SignalP"/>
    </source>
</evidence>
<keyword evidence="6" id="KW-0732">Signal</keyword>
<dbReference type="Pfam" id="PF00014">
    <property type="entry name" value="Kunitz_BPTI"/>
    <property type="match status" value="1"/>
</dbReference>
<dbReference type="GeneID" id="108080283"/>
<dbReference type="Gene3D" id="4.10.410.10">
    <property type="entry name" value="Pancreatic trypsin inhibitor Kunitz domain"/>
    <property type="match status" value="1"/>
</dbReference>
<keyword evidence="3" id="KW-0646">Protease inhibitor</keyword>
<keyword evidence="2" id="KW-0964">Secreted</keyword>
<evidence type="ECO:0000256" key="5">
    <source>
        <dbReference type="ARBA" id="ARBA00023157"/>
    </source>
</evidence>
<evidence type="ECO:0000313" key="8">
    <source>
        <dbReference type="Proteomes" id="UP001652661"/>
    </source>
</evidence>
<dbReference type="PANTHER" id="PTHR10083:SF217">
    <property type="entry name" value="BOOPHILIN-H2"/>
    <property type="match status" value="1"/>
</dbReference>